<name>A0AAN6IT77_EXODE</name>
<comment type="subcellular location">
    <subcellularLocation>
        <location evidence="1">Nucleus</location>
    </subcellularLocation>
</comment>
<reference evidence="6" key="1">
    <citation type="submission" date="2023-01" db="EMBL/GenBank/DDBJ databases">
        <title>Exophiala dermititidis isolated from Cystic Fibrosis Patient.</title>
        <authorList>
            <person name="Kurbessoian T."/>
            <person name="Crocker A."/>
            <person name="Murante D."/>
            <person name="Hogan D.A."/>
            <person name="Stajich J.E."/>
        </authorList>
    </citation>
    <scope>NUCLEOTIDE SEQUENCE</scope>
    <source>
        <strain evidence="6">Ex8</strain>
    </source>
</reference>
<evidence type="ECO:0000256" key="3">
    <source>
        <dbReference type="ARBA" id="ARBA00023163"/>
    </source>
</evidence>
<accession>A0AAN6IT77</accession>
<feature type="compositionally biased region" description="Low complexity" evidence="5">
    <location>
        <begin position="8"/>
        <end position="24"/>
    </location>
</feature>
<feature type="compositionally biased region" description="Basic and acidic residues" evidence="5">
    <location>
        <begin position="36"/>
        <end position="61"/>
    </location>
</feature>
<feature type="compositionally biased region" description="Gly residues" evidence="5">
    <location>
        <begin position="140"/>
        <end position="160"/>
    </location>
</feature>
<gene>
    <name evidence="6" type="ORF">HRR80_006407</name>
</gene>
<keyword evidence="2" id="KW-0240">DNA-directed RNA polymerase</keyword>
<dbReference type="PANTHER" id="PTHR13408:SF0">
    <property type="entry name" value="DNA-DIRECTED RNA POLYMERASE III SUBUNIT RPC4"/>
    <property type="match status" value="1"/>
</dbReference>
<evidence type="ECO:0000313" key="7">
    <source>
        <dbReference type="Proteomes" id="UP001161757"/>
    </source>
</evidence>
<comment type="caution">
    <text evidence="6">The sequence shown here is derived from an EMBL/GenBank/DDBJ whole genome shotgun (WGS) entry which is preliminary data.</text>
</comment>
<evidence type="ECO:0000256" key="2">
    <source>
        <dbReference type="ARBA" id="ARBA00022478"/>
    </source>
</evidence>
<keyword evidence="3" id="KW-0804">Transcription</keyword>
<evidence type="ECO:0000313" key="6">
    <source>
        <dbReference type="EMBL" id="KAJ8989687.1"/>
    </source>
</evidence>
<evidence type="ECO:0000256" key="1">
    <source>
        <dbReference type="ARBA" id="ARBA00004123"/>
    </source>
</evidence>
<feature type="compositionally biased region" description="Gly residues" evidence="5">
    <location>
        <begin position="66"/>
        <end position="85"/>
    </location>
</feature>
<dbReference type="GO" id="GO:0003677">
    <property type="term" value="F:DNA binding"/>
    <property type="evidence" value="ECO:0007669"/>
    <property type="project" value="InterPro"/>
</dbReference>
<sequence length="555" mass="59103">MPDPPAGQPAKPAAAGAKPTTTGPKPKPRAGVVRKTKAEREQFAKEEAERQKARLAEEAAKNARGGARGGRGGAAGRGGRGGAAGGERAREGPVSVGSGVFGAGSGLRPGARSRMQVEGHSEMLDGQPGFKYDESQSGMLAGGSSGGGGGGGTRSGGGEGFGEDDELDEPKRDIERIWISSGEEEEEEDAVVADDGDDIHKGKGNQKQKQRRRTHRPPTGLRPVRAPHARRESEEEAAAAKKKAAGTTAARSTTEKRKPSVTIKKRASDAQDQAVADDHEGAMDVDRDPDVAVEDDPVFVKEQPSSPEMRRRSLRKASSSTKARDARLAIETIEEKAERLRVADDADKLREFLLAAPQITEDENVDEEQILEDGKLFLFQLPPMTPYLLDADLVAQQESVAVKAEPNIDATVSTGGGGAEVKKDPETGDVSGAAKPNLETEGLLTASEPTRLPSGLVGKLRVHKSGKVSLDWGGTDMEVRYGAEVDFLQDVVMVTPPIKTEENEEQNQVPDLLNPDQDANQTTAKDKDKGAGKAYALGQVRRKMVLIPDWEKLYA</sequence>
<feature type="compositionally biased region" description="Basic residues" evidence="5">
    <location>
        <begin position="202"/>
        <end position="216"/>
    </location>
</feature>
<evidence type="ECO:0000256" key="5">
    <source>
        <dbReference type="SAM" id="MobiDB-lite"/>
    </source>
</evidence>
<dbReference type="PANTHER" id="PTHR13408">
    <property type="entry name" value="DNA-DIRECTED RNA POLYMERASE III"/>
    <property type="match status" value="1"/>
</dbReference>
<dbReference type="InterPro" id="IPR007811">
    <property type="entry name" value="RPC4"/>
</dbReference>
<feature type="compositionally biased region" description="Basic and acidic residues" evidence="5">
    <location>
        <begin position="276"/>
        <end position="290"/>
    </location>
</feature>
<dbReference type="EMBL" id="JAJGCB010000013">
    <property type="protein sequence ID" value="KAJ8989687.1"/>
    <property type="molecule type" value="Genomic_DNA"/>
</dbReference>
<proteinExistence type="predicted"/>
<feature type="compositionally biased region" description="Acidic residues" evidence="5">
    <location>
        <begin position="182"/>
        <end position="197"/>
    </location>
</feature>
<feature type="region of interest" description="Disordered" evidence="5">
    <location>
        <begin position="500"/>
        <end position="533"/>
    </location>
</feature>
<feature type="region of interest" description="Disordered" evidence="5">
    <location>
        <begin position="1"/>
        <end position="325"/>
    </location>
</feature>
<keyword evidence="4" id="KW-0539">Nucleus</keyword>
<dbReference type="AlphaFoldDB" id="A0AAN6IT77"/>
<feature type="compositionally biased region" description="Basic residues" evidence="5">
    <location>
        <begin position="26"/>
        <end position="35"/>
    </location>
</feature>
<evidence type="ECO:0008006" key="8">
    <source>
        <dbReference type="Google" id="ProtNLM"/>
    </source>
</evidence>
<dbReference type="Pfam" id="PF05132">
    <property type="entry name" value="RNA_pol_Rpc4"/>
    <property type="match status" value="1"/>
</dbReference>
<protein>
    <recommendedName>
        <fullName evidence="8">DNA-directed RNA polymerase III subunit RPC4</fullName>
    </recommendedName>
</protein>
<organism evidence="6 7">
    <name type="scientific">Exophiala dermatitidis</name>
    <name type="common">Black yeast-like fungus</name>
    <name type="synonym">Wangiella dermatitidis</name>
    <dbReference type="NCBI Taxonomy" id="5970"/>
    <lineage>
        <taxon>Eukaryota</taxon>
        <taxon>Fungi</taxon>
        <taxon>Dikarya</taxon>
        <taxon>Ascomycota</taxon>
        <taxon>Pezizomycotina</taxon>
        <taxon>Eurotiomycetes</taxon>
        <taxon>Chaetothyriomycetidae</taxon>
        <taxon>Chaetothyriales</taxon>
        <taxon>Herpotrichiellaceae</taxon>
        <taxon>Exophiala</taxon>
    </lineage>
</organism>
<dbReference type="GO" id="GO:0005666">
    <property type="term" value="C:RNA polymerase III complex"/>
    <property type="evidence" value="ECO:0007669"/>
    <property type="project" value="InterPro"/>
</dbReference>
<feature type="region of interest" description="Disordered" evidence="5">
    <location>
        <begin position="411"/>
        <end position="435"/>
    </location>
</feature>
<dbReference type="GO" id="GO:0042797">
    <property type="term" value="P:tRNA transcription by RNA polymerase III"/>
    <property type="evidence" value="ECO:0007669"/>
    <property type="project" value="TreeGrafter"/>
</dbReference>
<evidence type="ECO:0000256" key="4">
    <source>
        <dbReference type="ARBA" id="ARBA00023242"/>
    </source>
</evidence>
<dbReference type="Proteomes" id="UP001161757">
    <property type="component" value="Unassembled WGS sequence"/>
</dbReference>